<dbReference type="Proteomes" id="UP001044222">
    <property type="component" value="Chromosome 6"/>
</dbReference>
<dbReference type="AlphaFoldDB" id="A0A0E9WVZ9"/>
<proteinExistence type="predicted"/>
<reference evidence="1" key="1">
    <citation type="submission" date="2014-11" db="EMBL/GenBank/DDBJ databases">
        <authorList>
            <person name="Amaro Gonzalez C."/>
        </authorList>
    </citation>
    <scope>NUCLEOTIDE SEQUENCE</scope>
</reference>
<evidence type="ECO:0000313" key="3">
    <source>
        <dbReference type="Proteomes" id="UP001044222"/>
    </source>
</evidence>
<gene>
    <name evidence="2" type="ORF">ANANG_G00123680</name>
</gene>
<evidence type="ECO:0000313" key="2">
    <source>
        <dbReference type="EMBL" id="KAG5847218.1"/>
    </source>
</evidence>
<sequence>MKMMMKWKRMTMMTMEKAMMTMMKTKLRVAQKGLLRMMTTTKMRMTLKRRNRKPTMTIKALSSCGAPFKPFPCPNPLSAVEGCVVIISRIQRPCSHTQLQIFKDSNKTSRLYLLNEIL</sequence>
<reference evidence="2" key="3">
    <citation type="submission" date="2021-01" db="EMBL/GenBank/DDBJ databases">
        <title>A chromosome-scale assembly of European eel, Anguilla anguilla.</title>
        <authorList>
            <person name="Henkel C."/>
            <person name="Jong-Raadsen S.A."/>
            <person name="Dufour S."/>
            <person name="Weltzien F.-A."/>
            <person name="Palstra A.P."/>
            <person name="Pelster B."/>
            <person name="Spaink H.P."/>
            <person name="Van Den Thillart G.E."/>
            <person name="Jansen H."/>
            <person name="Zahm M."/>
            <person name="Klopp C."/>
            <person name="Cedric C."/>
            <person name="Louis A."/>
            <person name="Berthelot C."/>
            <person name="Parey E."/>
            <person name="Roest Crollius H."/>
            <person name="Montfort J."/>
            <person name="Robinson-Rechavi M."/>
            <person name="Bucao C."/>
            <person name="Bouchez O."/>
            <person name="Gislard M."/>
            <person name="Lluch J."/>
            <person name="Milhes M."/>
            <person name="Lampietro C."/>
            <person name="Lopez Roques C."/>
            <person name="Donnadieu C."/>
            <person name="Braasch I."/>
            <person name="Desvignes T."/>
            <person name="Postlethwait J."/>
            <person name="Bobe J."/>
            <person name="Guiguen Y."/>
            <person name="Dirks R."/>
        </authorList>
    </citation>
    <scope>NUCLEOTIDE SEQUENCE</scope>
    <source>
        <strain evidence="2">Tag_6206</strain>
        <tissue evidence="2">Liver</tissue>
    </source>
</reference>
<name>A0A0E9WVZ9_ANGAN</name>
<keyword evidence="3" id="KW-1185">Reference proteome</keyword>
<protein>
    <submittedName>
        <fullName evidence="1">Uncharacterized protein</fullName>
    </submittedName>
</protein>
<dbReference type="EMBL" id="JAFIRN010000006">
    <property type="protein sequence ID" value="KAG5847218.1"/>
    <property type="molecule type" value="Genomic_DNA"/>
</dbReference>
<organism evidence="1">
    <name type="scientific">Anguilla anguilla</name>
    <name type="common">European freshwater eel</name>
    <name type="synonym">Muraena anguilla</name>
    <dbReference type="NCBI Taxonomy" id="7936"/>
    <lineage>
        <taxon>Eukaryota</taxon>
        <taxon>Metazoa</taxon>
        <taxon>Chordata</taxon>
        <taxon>Craniata</taxon>
        <taxon>Vertebrata</taxon>
        <taxon>Euteleostomi</taxon>
        <taxon>Actinopterygii</taxon>
        <taxon>Neopterygii</taxon>
        <taxon>Teleostei</taxon>
        <taxon>Anguilliformes</taxon>
        <taxon>Anguillidae</taxon>
        <taxon>Anguilla</taxon>
    </lineage>
</organism>
<dbReference type="EMBL" id="GBXM01014832">
    <property type="protein sequence ID" value="JAH93745.1"/>
    <property type="molecule type" value="Transcribed_RNA"/>
</dbReference>
<evidence type="ECO:0000313" key="1">
    <source>
        <dbReference type="EMBL" id="JAH93745.1"/>
    </source>
</evidence>
<reference evidence="1" key="2">
    <citation type="journal article" date="2015" name="Fish Shellfish Immunol.">
        <title>Early steps in the European eel (Anguilla anguilla)-Vibrio vulnificus interaction in the gills: Role of the RtxA13 toxin.</title>
        <authorList>
            <person name="Callol A."/>
            <person name="Pajuelo D."/>
            <person name="Ebbesson L."/>
            <person name="Teles M."/>
            <person name="MacKenzie S."/>
            <person name="Amaro C."/>
        </authorList>
    </citation>
    <scope>NUCLEOTIDE SEQUENCE</scope>
</reference>
<accession>A0A0E9WVZ9</accession>